<organism evidence="2 3">
    <name type="scientific">Elaeis guineensis var. tenera</name>
    <name type="common">Oil palm</name>
    <dbReference type="NCBI Taxonomy" id="51953"/>
    <lineage>
        <taxon>Eukaryota</taxon>
        <taxon>Viridiplantae</taxon>
        <taxon>Streptophyta</taxon>
        <taxon>Embryophyta</taxon>
        <taxon>Tracheophyta</taxon>
        <taxon>Spermatophyta</taxon>
        <taxon>Magnoliopsida</taxon>
        <taxon>Liliopsida</taxon>
        <taxon>Arecaceae</taxon>
        <taxon>Arecoideae</taxon>
        <taxon>Cocoseae</taxon>
        <taxon>Elaeidinae</taxon>
        <taxon>Elaeis</taxon>
    </lineage>
</organism>
<sequence>MGTEVLRPQDCLIRPGPALFPRRKPNPRAFRKPASKRLEGSPKLAKTAGGEDRKKGWAAECRTAAARNGGEWDLAAFGTGRLAPDMIPKQVRLRKAVDVYAGAGFANSPSPRALPLPRFWGRMPAPAIVVHDSATRDLRRLLRLE</sequence>
<evidence type="ECO:0000313" key="2">
    <source>
        <dbReference type="Proteomes" id="UP000504607"/>
    </source>
</evidence>
<gene>
    <name evidence="3" type="primary">LOC105057856</name>
</gene>
<dbReference type="InParanoid" id="A0A6I9SFZ4"/>
<reference evidence="3" key="1">
    <citation type="submission" date="2025-08" db="UniProtKB">
        <authorList>
            <consortium name="RefSeq"/>
        </authorList>
    </citation>
    <scope>IDENTIFICATION</scope>
</reference>
<dbReference type="PANTHER" id="PTHR33670:SF1">
    <property type="entry name" value="OS09G0416300 PROTEIN"/>
    <property type="match status" value="1"/>
</dbReference>
<dbReference type="Pfam" id="PF15365">
    <property type="entry name" value="PNRC"/>
    <property type="match status" value="1"/>
</dbReference>
<feature type="compositionally biased region" description="Basic residues" evidence="1">
    <location>
        <begin position="21"/>
        <end position="35"/>
    </location>
</feature>
<dbReference type="OrthoDB" id="770116at2759"/>
<dbReference type="GeneID" id="105057856"/>
<keyword evidence="2" id="KW-1185">Reference proteome</keyword>
<protein>
    <submittedName>
        <fullName evidence="3">Uncharacterized protein LOC105057856</fullName>
    </submittedName>
</protein>
<accession>A0A6I9SFZ4</accession>
<dbReference type="RefSeq" id="XP_010938865.1">
    <property type="nucleotide sequence ID" value="XM_010940563.3"/>
</dbReference>
<proteinExistence type="predicted"/>
<dbReference type="Proteomes" id="UP000504607">
    <property type="component" value="Chromosome 14"/>
</dbReference>
<dbReference type="PANTHER" id="PTHR33670">
    <property type="entry name" value="SPLICING FACTOR, PROLINE- AND GLUTAMINE-RICH-LIKE"/>
    <property type="match status" value="1"/>
</dbReference>
<dbReference type="InterPro" id="IPR028322">
    <property type="entry name" value="PNRC-like_rgn"/>
</dbReference>
<dbReference type="AlphaFoldDB" id="A0A6I9SFZ4"/>
<dbReference type="KEGG" id="egu:105057856"/>
<name>A0A6I9SFZ4_ELAGV</name>
<dbReference type="GO" id="GO:0016071">
    <property type="term" value="P:mRNA metabolic process"/>
    <property type="evidence" value="ECO:0007669"/>
    <property type="project" value="UniProtKB-ARBA"/>
</dbReference>
<evidence type="ECO:0000256" key="1">
    <source>
        <dbReference type="SAM" id="MobiDB-lite"/>
    </source>
</evidence>
<evidence type="ECO:0000313" key="3">
    <source>
        <dbReference type="RefSeq" id="XP_010938865.1"/>
    </source>
</evidence>
<feature type="region of interest" description="Disordered" evidence="1">
    <location>
        <begin position="14"/>
        <end position="55"/>
    </location>
</feature>